<sequence length="85" mass="8884">MAGAVFSPENGDGNALDVRGIGGVEKLQDQCGGNTLGMRGNTQGKSLFVPIWPSCSFVLQSLPLPLSLNDQIVLLHYCAPSLLVG</sequence>
<gene>
    <name evidence="1" type="ORF">JGUZn3_10700</name>
</gene>
<keyword evidence="2" id="KW-1185">Reference proteome</keyword>
<dbReference type="RefSeq" id="WP_203414628.1">
    <property type="nucleotide sequence ID" value="NZ_CP060244.1"/>
</dbReference>
<evidence type="ECO:0000313" key="1">
    <source>
        <dbReference type="EMBL" id="QNT78298.1"/>
    </source>
</evidence>
<dbReference type="AlphaFoldDB" id="A0A7H1NR88"/>
<dbReference type="KEGG" id="ebla:JGUZn3_10700"/>
<dbReference type="Proteomes" id="UP000516349">
    <property type="component" value="Chromosome"/>
</dbReference>
<proteinExistence type="predicted"/>
<organism evidence="1 2">
    <name type="scientific">Entomobacter blattae</name>
    <dbReference type="NCBI Taxonomy" id="2762277"/>
    <lineage>
        <taxon>Bacteria</taxon>
        <taxon>Pseudomonadati</taxon>
        <taxon>Pseudomonadota</taxon>
        <taxon>Alphaproteobacteria</taxon>
        <taxon>Acetobacterales</taxon>
        <taxon>Acetobacteraceae</taxon>
        <taxon>Entomobacter</taxon>
    </lineage>
</organism>
<dbReference type="EMBL" id="CP060244">
    <property type="protein sequence ID" value="QNT78298.1"/>
    <property type="molecule type" value="Genomic_DNA"/>
</dbReference>
<name>A0A7H1NR88_9PROT</name>
<reference evidence="1 2" key="1">
    <citation type="submission" date="2020-08" db="EMBL/GenBank/DDBJ databases">
        <title>Complete genome sequence of Entomobacter blattae G55GP.</title>
        <authorList>
            <person name="Poehlein A."/>
            <person name="Guzman J."/>
            <person name="Daniel R."/>
            <person name="Vilcinskas A."/>
        </authorList>
    </citation>
    <scope>NUCLEOTIDE SEQUENCE [LARGE SCALE GENOMIC DNA]</scope>
    <source>
        <strain evidence="1 2">G55GP</strain>
    </source>
</reference>
<accession>A0A7H1NR88</accession>
<evidence type="ECO:0000313" key="2">
    <source>
        <dbReference type="Proteomes" id="UP000516349"/>
    </source>
</evidence>
<protein>
    <submittedName>
        <fullName evidence="1">Uncharacterized protein</fullName>
    </submittedName>
</protein>